<dbReference type="InterPro" id="IPR013103">
    <property type="entry name" value="RVT_2"/>
</dbReference>
<feature type="compositionally biased region" description="Basic and acidic residues" evidence="1">
    <location>
        <begin position="1211"/>
        <end position="1224"/>
    </location>
</feature>
<keyword evidence="5" id="KW-0695">RNA-directed DNA polymerase</keyword>
<evidence type="ECO:0000256" key="1">
    <source>
        <dbReference type="SAM" id="MobiDB-lite"/>
    </source>
</evidence>
<accession>A0A8T2ETC2</accession>
<evidence type="ECO:0000313" key="5">
    <source>
        <dbReference type="EMBL" id="KAG7626496.1"/>
    </source>
</evidence>
<evidence type="ECO:0000259" key="3">
    <source>
        <dbReference type="Pfam" id="PF13976"/>
    </source>
</evidence>
<keyword evidence="5" id="KW-0808">Transferase</keyword>
<protein>
    <submittedName>
        <fullName evidence="5">Reverse transcriptase RNA-dependent DNA polymerase</fullName>
    </submittedName>
</protein>
<dbReference type="InterPro" id="IPR025724">
    <property type="entry name" value="GAG-pre-integrase_dom"/>
</dbReference>
<keyword evidence="5" id="KW-0548">Nucleotidyltransferase</keyword>
<organism evidence="5 6">
    <name type="scientific">Arabidopsis thaliana x Arabidopsis arenosa</name>
    <dbReference type="NCBI Taxonomy" id="1240361"/>
    <lineage>
        <taxon>Eukaryota</taxon>
        <taxon>Viridiplantae</taxon>
        <taxon>Streptophyta</taxon>
        <taxon>Embryophyta</taxon>
        <taxon>Tracheophyta</taxon>
        <taxon>Spermatophyta</taxon>
        <taxon>Magnoliopsida</taxon>
        <taxon>eudicotyledons</taxon>
        <taxon>Gunneridae</taxon>
        <taxon>Pentapetalae</taxon>
        <taxon>rosids</taxon>
        <taxon>malvids</taxon>
        <taxon>Brassicales</taxon>
        <taxon>Brassicaceae</taxon>
        <taxon>Camelineae</taxon>
        <taxon>Arabidopsis</taxon>
    </lineage>
</organism>
<keyword evidence="6" id="KW-1185">Reference proteome</keyword>
<feature type="compositionally biased region" description="Gly residues" evidence="1">
    <location>
        <begin position="242"/>
        <end position="255"/>
    </location>
</feature>
<dbReference type="AlphaFoldDB" id="A0A8T2ETC2"/>
<feature type="domain" description="Reverse transcriptase Ty1/copia-type" evidence="2">
    <location>
        <begin position="682"/>
        <end position="886"/>
    </location>
</feature>
<dbReference type="PANTHER" id="PTHR47481">
    <property type="match status" value="1"/>
</dbReference>
<reference evidence="5 6" key="1">
    <citation type="submission" date="2020-12" db="EMBL/GenBank/DDBJ databases">
        <title>Concerted genomic and epigenomic changes stabilize Arabidopsis allopolyploids.</title>
        <authorList>
            <person name="Chen Z."/>
        </authorList>
    </citation>
    <scope>NUCLEOTIDE SEQUENCE [LARGE SCALE GENOMIC DNA]</scope>
    <source>
        <strain evidence="5">Allo738</strain>
        <tissue evidence="5">Leaf</tissue>
    </source>
</reference>
<evidence type="ECO:0000259" key="4">
    <source>
        <dbReference type="Pfam" id="PF14244"/>
    </source>
</evidence>
<dbReference type="Pfam" id="PF14223">
    <property type="entry name" value="Retrotran_gag_2"/>
    <property type="match status" value="1"/>
</dbReference>
<feature type="region of interest" description="Disordered" evidence="1">
    <location>
        <begin position="587"/>
        <end position="618"/>
    </location>
</feature>
<feature type="domain" description="Retrotransposon Copia-like N-terminal" evidence="4">
    <location>
        <begin position="20"/>
        <end position="56"/>
    </location>
</feature>
<dbReference type="Pfam" id="PF13976">
    <property type="entry name" value="gag_pre-integrs"/>
    <property type="match status" value="1"/>
</dbReference>
<comment type="caution">
    <text evidence="5">The sequence shown here is derived from an EMBL/GenBank/DDBJ whole genome shotgun (WGS) entry which is preliminary data.</text>
</comment>
<proteinExistence type="predicted"/>
<dbReference type="GO" id="GO:0003964">
    <property type="term" value="F:RNA-directed DNA polymerase activity"/>
    <property type="evidence" value="ECO:0007669"/>
    <property type="project" value="UniProtKB-KW"/>
</dbReference>
<dbReference type="Pfam" id="PF14244">
    <property type="entry name" value="Retrotran_gag_3"/>
    <property type="match status" value="1"/>
</dbReference>
<feature type="compositionally biased region" description="Polar residues" evidence="1">
    <location>
        <begin position="588"/>
        <end position="602"/>
    </location>
</feature>
<dbReference type="EMBL" id="JAEFBK010000003">
    <property type="protein sequence ID" value="KAG7626496.1"/>
    <property type="molecule type" value="Genomic_DNA"/>
</dbReference>
<dbReference type="Proteomes" id="UP000694240">
    <property type="component" value="Chromosome 3"/>
</dbReference>
<dbReference type="CDD" id="cd09272">
    <property type="entry name" value="RNase_HI_RT_Ty1"/>
    <property type="match status" value="1"/>
</dbReference>
<feature type="compositionally biased region" description="Basic and acidic residues" evidence="1">
    <location>
        <begin position="1136"/>
        <end position="1165"/>
    </location>
</feature>
<name>A0A8T2ETC2_9BRAS</name>
<feature type="region of interest" description="Disordered" evidence="1">
    <location>
        <begin position="242"/>
        <end position="277"/>
    </location>
</feature>
<feature type="compositionally biased region" description="Polar residues" evidence="1">
    <location>
        <begin position="1198"/>
        <end position="1210"/>
    </location>
</feature>
<gene>
    <name evidence="5" type="ORF">ISN45_At03g026440</name>
</gene>
<evidence type="ECO:0000313" key="6">
    <source>
        <dbReference type="Proteomes" id="UP000694240"/>
    </source>
</evidence>
<feature type="compositionally biased region" description="Low complexity" evidence="1">
    <location>
        <begin position="603"/>
        <end position="618"/>
    </location>
</feature>
<feature type="domain" description="GAG-pre-integrase" evidence="3">
    <location>
        <begin position="406"/>
        <end position="470"/>
    </location>
</feature>
<evidence type="ECO:0000259" key="2">
    <source>
        <dbReference type="Pfam" id="PF07727"/>
    </source>
</evidence>
<dbReference type="InterPro" id="IPR029472">
    <property type="entry name" value="Copia-like_N"/>
</dbReference>
<dbReference type="PANTHER" id="PTHR47481:SF10">
    <property type="entry name" value="COPIA-LIKE POLYPROTEIN_RETROTRANSPOSON"/>
    <property type="match status" value="1"/>
</dbReference>
<dbReference type="Pfam" id="PF07727">
    <property type="entry name" value="RVT_2"/>
    <property type="match status" value="1"/>
</dbReference>
<sequence length="1224" mass="135093">MANQSMDLYTYPALNIANCVTLKLNQKNYISWKSQFESFLCGQNLLGFVNGAIPAPTPVLQVPQVGGSVIAVPNPDYNEWFRADQIVRAWLLGSLSEDILVEVTCTTTSMELWVALAKHFNKVSSSRLFELQSKIQTSEKLDKPMDEYLRDVKNICEQLASIGSPVSEKMKIFAVLKGLGREYEPIKVSIEGMIDLSPGPTFEEVSSRLKSFAGRLASYNTGLEVSPHMAFYSNYSGKGRGNSYGRSGGNQGKGGNYSTKGRGFPQQITSGSSSSGTYNTENRIVCQICGKPGHPALKCWHRFNNSYQYEELPAALTAMRITDVTDHNGSEWVGDSGATAHITNSHHNLQQSQPYGGSDTVMVGNGDFLPITHTGSAILPGSSGNLPLNDVLATKKLLAQGNNSNGLYVLKDSPVHAFYSSRQQTTSEDIWHMRLGHPNQQVLQYLQKNKAVSINKSSKGICEACQFGKSSRLPFSSSCSTTSRPLQKIHSDLWGPAPTKITPSPQSISTPLLLAWHKSFQHQTTSNTGQESENSDSQSTILFFDATTSVPTTNQSSAITTTSACPTVSNVEGSECTADFDSVPIGNSPLTLHSQDNAEASATSTTTTPTSQPVSVPNQVSSTANTVEQEIATLPVRQSQGHHMVTRSQVGIRKPNPKYALLTSRVAYPEPKTVTTALKDAGWNKAMHEEFDNCQEAGTCPVVRTATVRSVLHVATIMGWEIKQMDVKNAFLHGDLSETVYMSQPAGFVDPIKPDYVCHLHKSLYGLKQSPRAWFDKFSTYLLEFGFFCSMSDPSLFVYIKGKDIIMLLLYVDDMAITGNNSSTLATLLLELNKRFRMKDMGKLNYFLGIQAQFHSGGLFLSQQKYAEDLLAVAGMLDCAPMPTPLPLQLNKVSHQEENFENPTYFRSLAGKLQYLTLTRPDIQFAVNYVCQKMHMPTVADFNLLKRIIRYIKGTITMGITFNKDTDCTLRAYSDSDYGGCQTTSRSTGGFCTFLGNNIISWQSQKQPTVAKSSTEAEYRALSEAASEITWLCKLLKELDIPLHQTPELYGDNLSSVYLTANPAFHKKSKHFANHYHYVREQVALGTLRVTHISNQFQLADIFTKSLPHGLFASLRFKLGVDVPPTPSLRGTINGDTKRSMENEIERSTKGEDNLIEQKDKRLRSNSDTTLNGVVPPMLSKDSDKPKPNNMVWKPKTKQMSSQPVSVQRSSTKEQEDKMCEACG</sequence>
<feature type="region of interest" description="Disordered" evidence="1">
    <location>
        <begin position="1128"/>
        <end position="1224"/>
    </location>
</feature>